<dbReference type="InterPro" id="IPR013087">
    <property type="entry name" value="Znf_C2H2_type"/>
</dbReference>
<dbReference type="OrthoDB" id="3437960at2759"/>
<evidence type="ECO:0000256" key="1">
    <source>
        <dbReference type="PROSITE-ProRule" id="PRU00042"/>
    </source>
</evidence>
<reference evidence="3" key="1">
    <citation type="submission" date="2021-04" db="EMBL/GenBank/DDBJ databases">
        <authorList>
            <person name="Chebbi M.A.C M."/>
        </authorList>
    </citation>
    <scope>NUCLEOTIDE SEQUENCE</scope>
</reference>
<protein>
    <submittedName>
        <fullName evidence="3">Isoforms A/B/D/L (Drosophila melanogaster)</fullName>
    </submittedName>
</protein>
<sequence length="134" mass="15845">MSRVALNRHVRKQCGRLLYRCPLCEVLKLKTGRTRVWHAQSRINGRNRCTATSESLQNVGRFFLPSGTKRRRRRRASAMNFINEPGYVCYKCEKMYSSSSSLRRHLKLECGQPPQFHCPYCRFSSKRKFNLHDF</sequence>
<dbReference type="Gene3D" id="3.30.160.60">
    <property type="entry name" value="Classic Zinc Finger"/>
    <property type="match status" value="1"/>
</dbReference>
<evidence type="ECO:0000313" key="3">
    <source>
        <dbReference type="EMBL" id="CAG5097817.1"/>
    </source>
</evidence>
<dbReference type="EMBL" id="CAJNRD030001121">
    <property type="protein sequence ID" value="CAG5097817.1"/>
    <property type="molecule type" value="Genomic_DNA"/>
</dbReference>
<organism evidence="3 4">
    <name type="scientific">Cotesia congregata</name>
    <name type="common">Parasitoid wasp</name>
    <name type="synonym">Apanteles congregatus</name>
    <dbReference type="NCBI Taxonomy" id="51543"/>
    <lineage>
        <taxon>Eukaryota</taxon>
        <taxon>Metazoa</taxon>
        <taxon>Ecdysozoa</taxon>
        <taxon>Arthropoda</taxon>
        <taxon>Hexapoda</taxon>
        <taxon>Insecta</taxon>
        <taxon>Pterygota</taxon>
        <taxon>Neoptera</taxon>
        <taxon>Endopterygota</taxon>
        <taxon>Hymenoptera</taxon>
        <taxon>Apocrita</taxon>
        <taxon>Ichneumonoidea</taxon>
        <taxon>Braconidae</taxon>
        <taxon>Microgastrinae</taxon>
        <taxon>Cotesia</taxon>
    </lineage>
</organism>
<proteinExistence type="predicted"/>
<accession>A0A8J2MMH0</accession>
<keyword evidence="1" id="KW-0862">Zinc</keyword>
<evidence type="ECO:0000259" key="2">
    <source>
        <dbReference type="PROSITE" id="PS50157"/>
    </source>
</evidence>
<dbReference type="GO" id="GO:0008270">
    <property type="term" value="F:zinc ion binding"/>
    <property type="evidence" value="ECO:0007669"/>
    <property type="project" value="UniProtKB-KW"/>
</dbReference>
<dbReference type="PROSITE" id="PS50157">
    <property type="entry name" value="ZINC_FINGER_C2H2_2"/>
    <property type="match status" value="1"/>
</dbReference>
<dbReference type="SUPFAM" id="SSF57667">
    <property type="entry name" value="beta-beta-alpha zinc fingers"/>
    <property type="match status" value="1"/>
</dbReference>
<dbReference type="Proteomes" id="UP000786811">
    <property type="component" value="Unassembled WGS sequence"/>
</dbReference>
<keyword evidence="1" id="KW-0863">Zinc-finger</keyword>
<gene>
    <name evidence="3" type="ORF">HICCMSTLAB_LOCUS8892</name>
</gene>
<name>A0A8J2MMH0_COTCN</name>
<feature type="domain" description="C2H2-type" evidence="2">
    <location>
        <begin position="87"/>
        <end position="114"/>
    </location>
</feature>
<evidence type="ECO:0000313" key="4">
    <source>
        <dbReference type="Proteomes" id="UP000786811"/>
    </source>
</evidence>
<keyword evidence="1" id="KW-0479">Metal-binding</keyword>
<keyword evidence="4" id="KW-1185">Reference proteome</keyword>
<dbReference type="AlphaFoldDB" id="A0A8J2MMH0"/>
<comment type="caution">
    <text evidence="3">The sequence shown here is derived from an EMBL/GenBank/DDBJ whole genome shotgun (WGS) entry which is preliminary data.</text>
</comment>
<dbReference type="InterPro" id="IPR036236">
    <property type="entry name" value="Znf_C2H2_sf"/>
</dbReference>